<evidence type="ECO:0000256" key="2">
    <source>
        <dbReference type="ARBA" id="ARBA00022737"/>
    </source>
</evidence>
<dbReference type="PANTHER" id="PTHR15454:SF37">
    <property type="entry name" value="OUTER ARM DYNEIN LIGHT CHAIN 1 PROTEIN"/>
    <property type="match status" value="1"/>
</dbReference>
<gene>
    <name evidence="4" type="ORF">CSSPTR1EN2_LOCUS19046</name>
</gene>
<evidence type="ECO:0000313" key="5">
    <source>
        <dbReference type="Proteomes" id="UP001497512"/>
    </source>
</evidence>
<sequence length="879" mass="96197">MERITCLQSIFTWKNKVKVSTADRIETIKFGVEESSNKVPRFEGGGFHEEPSTTYLETRTHDSSVHELTTAPSISKWGKEGSAWSDNEDLEAAELLMKMPDVISKFEGFHFPISQIVEEDRLESFPQCAAHVDVGVEVAYEGGDEDGDSAGASYMKERESDPSSSEDIVEVVGEDTAPGDIFVDESTRYYETQSNGAARFTSGDDRHFSGGEIFVDVGNDYVSDPGVYKCKDLEMASIAYFDPGSKSGHHSEDAPVMEMPNGCLLGDPECGSQHLTNTMTGHQVIMVSGGSGSSAEFHKMNSSGAAVKSVWVRTSHSEMALRDAKDKILNVNFSEEGKKHRPWWKVFLFTHRNIHRRVPGVLSGVALNGRMGYGTEVDYCDGMPCPMFLPDEPDQDKTFVGDGNANGKASDINPEECVVDMDMSNFEAVAPPVPTSSLTMMTVMGRADRKLHVPEKPDLSRVEEWVSSTDFATVAVDEDIENDGQALREPGSPTASASAFFSKRVQSAPQLLTDGDGSVVYHNDASLGGDAERAAQIVRSVDPLSTVAYFSGVGLRMIPPLALYNSLKTLNLSVNHIVHIMPGSLPRSLHSLDLSHNRITTIDGLRELTRLRVLNMSHNRISRIGHGLAGCSSLRELHLAGNKISEIEGLHRLLKLSFLDLSFNKLTTTKAISQLAANYHSLQALNLLGNALHSNLGDEALRKLVTVLAPHILYLNKQAVKAVSARDAAVDSVARAAMGTANHHHTPRGSKVTRGGLNVAPVAPTFQGKFRNGEKGSHPLHIVPSGHSRTSTVKETTRKQQQQQQHHHSQQQYYQQHSGNKEHPLHSLGIQLSTPAMESRLVEGDVNRMVLASGKGKKHMKSDGSLFENHRKHQVYVLV</sequence>
<dbReference type="SMART" id="SM00365">
    <property type="entry name" value="LRR_SD22"/>
    <property type="match status" value="4"/>
</dbReference>
<keyword evidence="1" id="KW-0433">Leucine-rich repeat</keyword>
<feature type="compositionally biased region" description="Low complexity" evidence="3">
    <location>
        <begin position="800"/>
        <end position="818"/>
    </location>
</feature>
<accession>A0ABP0URB7</accession>
<feature type="region of interest" description="Disordered" evidence="3">
    <location>
        <begin position="143"/>
        <end position="166"/>
    </location>
</feature>
<keyword evidence="2" id="KW-0677">Repeat</keyword>
<dbReference type="InterPro" id="IPR032675">
    <property type="entry name" value="LRR_dom_sf"/>
</dbReference>
<feature type="region of interest" description="Disordered" evidence="3">
    <location>
        <begin position="739"/>
        <end position="758"/>
    </location>
</feature>
<dbReference type="Pfam" id="PF13855">
    <property type="entry name" value="LRR_8"/>
    <property type="match status" value="1"/>
</dbReference>
<dbReference type="Pfam" id="PF12799">
    <property type="entry name" value="LRR_4"/>
    <property type="match status" value="1"/>
</dbReference>
<name>A0ABP0URB7_9BRYO</name>
<dbReference type="EMBL" id="OZ019898">
    <property type="protein sequence ID" value="CAK9228406.1"/>
    <property type="molecule type" value="Genomic_DNA"/>
</dbReference>
<dbReference type="PRINTS" id="PR00019">
    <property type="entry name" value="LEURICHRPT"/>
</dbReference>
<dbReference type="InterPro" id="IPR025875">
    <property type="entry name" value="Leu-rich_rpt_4"/>
</dbReference>
<feature type="region of interest" description="Disordered" evidence="3">
    <location>
        <begin position="766"/>
        <end position="826"/>
    </location>
</feature>
<dbReference type="Gene3D" id="3.80.10.10">
    <property type="entry name" value="Ribonuclease Inhibitor"/>
    <property type="match status" value="1"/>
</dbReference>
<proteinExistence type="predicted"/>
<dbReference type="SMART" id="SM00369">
    <property type="entry name" value="LRR_TYP"/>
    <property type="match status" value="3"/>
</dbReference>
<dbReference type="PANTHER" id="PTHR15454">
    <property type="entry name" value="NISCHARIN RELATED"/>
    <property type="match status" value="1"/>
</dbReference>
<keyword evidence="5" id="KW-1185">Reference proteome</keyword>
<dbReference type="InterPro" id="IPR001611">
    <property type="entry name" value="Leu-rich_rpt"/>
</dbReference>
<organism evidence="4 5">
    <name type="scientific">Sphagnum troendelagicum</name>
    <dbReference type="NCBI Taxonomy" id="128251"/>
    <lineage>
        <taxon>Eukaryota</taxon>
        <taxon>Viridiplantae</taxon>
        <taxon>Streptophyta</taxon>
        <taxon>Embryophyta</taxon>
        <taxon>Bryophyta</taxon>
        <taxon>Sphagnophytina</taxon>
        <taxon>Sphagnopsida</taxon>
        <taxon>Sphagnales</taxon>
        <taxon>Sphagnaceae</taxon>
        <taxon>Sphagnum</taxon>
    </lineage>
</organism>
<dbReference type="PROSITE" id="PS51450">
    <property type="entry name" value="LRR"/>
    <property type="match status" value="3"/>
</dbReference>
<evidence type="ECO:0000256" key="1">
    <source>
        <dbReference type="ARBA" id="ARBA00022614"/>
    </source>
</evidence>
<reference evidence="4" key="1">
    <citation type="submission" date="2024-02" db="EMBL/GenBank/DDBJ databases">
        <authorList>
            <consortium name="ELIXIR-Norway"/>
            <consortium name="Elixir Norway"/>
        </authorList>
    </citation>
    <scope>NUCLEOTIDE SEQUENCE</scope>
</reference>
<evidence type="ECO:0000256" key="3">
    <source>
        <dbReference type="SAM" id="MobiDB-lite"/>
    </source>
</evidence>
<protein>
    <submittedName>
        <fullName evidence="4">Uncharacterized protein</fullName>
    </submittedName>
</protein>
<dbReference type="SUPFAM" id="SSF52075">
    <property type="entry name" value="Outer arm dynein light chain 1"/>
    <property type="match status" value="1"/>
</dbReference>
<evidence type="ECO:0000313" key="4">
    <source>
        <dbReference type="EMBL" id="CAK9228406.1"/>
    </source>
</evidence>
<dbReference type="Proteomes" id="UP001497512">
    <property type="component" value="Chromosome 6"/>
</dbReference>
<dbReference type="InterPro" id="IPR003591">
    <property type="entry name" value="Leu-rich_rpt_typical-subtyp"/>
</dbReference>